<keyword evidence="12" id="KW-1185">Reference proteome</keyword>
<dbReference type="PANTHER" id="PTHR30065:SF8">
    <property type="entry name" value="FLAGELLAR BIOSYNTHETIC PROTEIN FLIR"/>
    <property type="match status" value="1"/>
</dbReference>
<comment type="function">
    <text evidence="1 10">Role in flagellar biosynthesis.</text>
</comment>
<evidence type="ECO:0000256" key="5">
    <source>
        <dbReference type="ARBA" id="ARBA00022692"/>
    </source>
</evidence>
<keyword evidence="8 10" id="KW-0975">Bacterial flagellum</keyword>
<evidence type="ECO:0000256" key="7">
    <source>
        <dbReference type="ARBA" id="ARBA00023136"/>
    </source>
</evidence>
<evidence type="ECO:0000256" key="8">
    <source>
        <dbReference type="ARBA" id="ARBA00023143"/>
    </source>
</evidence>
<evidence type="ECO:0000256" key="6">
    <source>
        <dbReference type="ARBA" id="ARBA00022989"/>
    </source>
</evidence>
<feature type="transmembrane region" description="Helical" evidence="10">
    <location>
        <begin position="12"/>
        <end position="33"/>
    </location>
</feature>
<evidence type="ECO:0000256" key="2">
    <source>
        <dbReference type="ARBA" id="ARBA00009772"/>
    </source>
</evidence>
<dbReference type="InterPro" id="IPR002010">
    <property type="entry name" value="T3SS_IM_R"/>
</dbReference>
<evidence type="ECO:0000256" key="1">
    <source>
        <dbReference type="ARBA" id="ARBA00002578"/>
    </source>
</evidence>
<organism evidence="11 12">
    <name type="scientific">Azotobacter bryophylli</name>
    <dbReference type="NCBI Taxonomy" id="1986537"/>
    <lineage>
        <taxon>Bacteria</taxon>
        <taxon>Pseudomonadati</taxon>
        <taxon>Pseudomonadota</taxon>
        <taxon>Gammaproteobacteria</taxon>
        <taxon>Pseudomonadales</taxon>
        <taxon>Pseudomonadaceae</taxon>
        <taxon>Azotobacter</taxon>
    </lineage>
</organism>
<accession>A0ABV7ATC9</accession>
<dbReference type="Pfam" id="PF01311">
    <property type="entry name" value="Bac_export_1"/>
    <property type="match status" value="1"/>
</dbReference>
<comment type="subcellular location">
    <subcellularLocation>
        <location evidence="10">Cell membrane</location>
        <topology evidence="10">Multi-pass membrane protein</topology>
    </subcellularLocation>
    <subcellularLocation>
        <location evidence="10">Bacterial flagellum basal body</location>
    </subcellularLocation>
</comment>
<comment type="similarity">
    <text evidence="2 10">Belongs to the FliR/MopE/SpaR family.</text>
</comment>
<dbReference type="PRINTS" id="PR00953">
    <property type="entry name" value="TYPE3IMRPROT"/>
</dbReference>
<feature type="transmembrane region" description="Helical" evidence="10">
    <location>
        <begin position="208"/>
        <end position="230"/>
    </location>
</feature>
<feature type="transmembrane region" description="Helical" evidence="10">
    <location>
        <begin position="98"/>
        <end position="117"/>
    </location>
</feature>
<keyword evidence="6 10" id="KW-1133">Transmembrane helix</keyword>
<dbReference type="Proteomes" id="UP001595457">
    <property type="component" value="Unassembled WGS sequence"/>
</dbReference>
<evidence type="ECO:0000313" key="11">
    <source>
        <dbReference type="EMBL" id="MFC2972526.1"/>
    </source>
</evidence>
<dbReference type="NCBIfam" id="TIGR01400">
    <property type="entry name" value="fliR"/>
    <property type="match status" value="1"/>
</dbReference>
<feature type="transmembrane region" description="Helical" evidence="10">
    <location>
        <begin position="64"/>
        <end position="86"/>
    </location>
</feature>
<keyword evidence="11" id="KW-0969">Cilium</keyword>
<feature type="transmembrane region" description="Helical" evidence="10">
    <location>
        <begin position="129"/>
        <end position="152"/>
    </location>
</feature>
<dbReference type="PANTHER" id="PTHR30065">
    <property type="entry name" value="FLAGELLAR BIOSYNTHETIC PROTEIN FLIR"/>
    <property type="match status" value="1"/>
</dbReference>
<dbReference type="RefSeq" id="WP_377814171.1">
    <property type="nucleotide sequence ID" value="NZ_JBHRSJ010000017.1"/>
</dbReference>
<proteinExistence type="inferred from homology"/>
<evidence type="ECO:0000313" key="12">
    <source>
        <dbReference type="Proteomes" id="UP001595457"/>
    </source>
</evidence>
<evidence type="ECO:0000256" key="3">
    <source>
        <dbReference type="ARBA" id="ARBA00021717"/>
    </source>
</evidence>
<evidence type="ECO:0000256" key="4">
    <source>
        <dbReference type="ARBA" id="ARBA00022475"/>
    </source>
</evidence>
<sequence>MIEVSSDQLQLWVVSFLWPFCRIGAFLMASPLLGHSSIPVRVKVCLAAMLSILLAPNLPPLPQVPVFSWAGLGIIVEQFLIGMAIGMTMRVVFGVVEFAGEIIGLQMGLGFATFYAPDTASNTMVLSRLLYMLTLLMFLAFDAHLLVLELLAGTFTSLPIGGVRFDPAAWQMLARYGSTIFLTGLLLALPLVASLLIINLAMGILNRAAPQLTVFSVGFPLTLTIGLVLLMELMTDLGRFLEGLFRDGLQFLEQLVASMGLPG</sequence>
<dbReference type="InterPro" id="IPR006303">
    <property type="entry name" value="FliR"/>
</dbReference>
<reference evidence="12" key="1">
    <citation type="journal article" date="2019" name="Int. J. Syst. Evol. Microbiol.">
        <title>The Global Catalogue of Microorganisms (GCM) 10K type strain sequencing project: providing services to taxonomists for standard genome sequencing and annotation.</title>
        <authorList>
            <consortium name="The Broad Institute Genomics Platform"/>
            <consortium name="The Broad Institute Genome Sequencing Center for Infectious Disease"/>
            <person name="Wu L."/>
            <person name="Ma J."/>
        </authorList>
    </citation>
    <scope>NUCLEOTIDE SEQUENCE [LARGE SCALE GENOMIC DNA]</scope>
    <source>
        <strain evidence="12">KCTC 62195</strain>
    </source>
</reference>
<keyword evidence="11" id="KW-0282">Flagellum</keyword>
<dbReference type="EMBL" id="JBHRSJ010000017">
    <property type="protein sequence ID" value="MFC2972526.1"/>
    <property type="molecule type" value="Genomic_DNA"/>
</dbReference>
<protein>
    <recommendedName>
        <fullName evidence="3 9">Flagellar biosynthetic protein FliR</fullName>
    </recommendedName>
</protein>
<keyword evidence="7 10" id="KW-0472">Membrane</keyword>
<gene>
    <name evidence="11" type="primary">fliR</name>
    <name evidence="11" type="ORF">ACFOJE_09935</name>
</gene>
<comment type="caution">
    <text evidence="11">The sequence shown here is derived from an EMBL/GenBank/DDBJ whole genome shotgun (WGS) entry which is preliminary data.</text>
</comment>
<keyword evidence="11" id="KW-0966">Cell projection</keyword>
<keyword evidence="4 10" id="KW-1003">Cell membrane</keyword>
<feature type="transmembrane region" description="Helical" evidence="10">
    <location>
        <begin position="173"/>
        <end position="202"/>
    </location>
</feature>
<evidence type="ECO:0000256" key="10">
    <source>
        <dbReference type="RuleBase" id="RU362071"/>
    </source>
</evidence>
<name>A0ABV7ATC9_9GAMM</name>
<evidence type="ECO:0000256" key="9">
    <source>
        <dbReference type="NCBIfam" id="TIGR01400"/>
    </source>
</evidence>
<keyword evidence="5 10" id="KW-0812">Transmembrane</keyword>